<dbReference type="AlphaFoldDB" id="A0ABD0YDF2"/>
<evidence type="ECO:0000313" key="1">
    <source>
        <dbReference type="EMBL" id="KAL1129345.1"/>
    </source>
</evidence>
<comment type="caution">
    <text evidence="1">The sequence shown here is derived from an EMBL/GenBank/DDBJ whole genome shotgun (WGS) entry which is preliminary data.</text>
</comment>
<accession>A0ABD0YDF2</accession>
<proteinExistence type="predicted"/>
<name>A0ABD0YDF2_9HEMI</name>
<gene>
    <name evidence="1" type="ORF">AAG570_013872</name>
</gene>
<evidence type="ECO:0000313" key="2">
    <source>
        <dbReference type="Proteomes" id="UP001558652"/>
    </source>
</evidence>
<dbReference type="EMBL" id="JBFDAA010000009">
    <property type="protein sequence ID" value="KAL1129345.1"/>
    <property type="molecule type" value="Genomic_DNA"/>
</dbReference>
<sequence length="195" mass="21721">MFYESKKQGTTELEKDKGGFPGIGVSFKFGVKGFKFFMDFLAEPHSSIRTADIIPLKVMDVGSHARGVDTEYCGWAVYRPRGALARALYNKHISDQCLETFDRSQPARVERFVAFQAPSARKHRKFGTDEAVLSNNRSAEMIGAVVYLLKARGFVKVKHGVKGKKVAWGQQSGRCTVNADSQYLFANGAVPFRET</sequence>
<keyword evidence="2" id="KW-1185">Reference proteome</keyword>
<protein>
    <submittedName>
        <fullName evidence="1">Uncharacterized protein</fullName>
    </submittedName>
</protein>
<dbReference type="Proteomes" id="UP001558652">
    <property type="component" value="Unassembled WGS sequence"/>
</dbReference>
<reference evidence="1 2" key="1">
    <citation type="submission" date="2024-07" db="EMBL/GenBank/DDBJ databases">
        <title>Chromosome-level genome assembly of the water stick insect Ranatra chinensis (Heteroptera: Nepidae).</title>
        <authorList>
            <person name="Liu X."/>
        </authorList>
    </citation>
    <scope>NUCLEOTIDE SEQUENCE [LARGE SCALE GENOMIC DNA]</scope>
    <source>
        <strain evidence="1">Cailab_2021Rc</strain>
        <tissue evidence="1">Muscle</tissue>
    </source>
</reference>
<organism evidence="1 2">
    <name type="scientific">Ranatra chinensis</name>
    <dbReference type="NCBI Taxonomy" id="642074"/>
    <lineage>
        <taxon>Eukaryota</taxon>
        <taxon>Metazoa</taxon>
        <taxon>Ecdysozoa</taxon>
        <taxon>Arthropoda</taxon>
        <taxon>Hexapoda</taxon>
        <taxon>Insecta</taxon>
        <taxon>Pterygota</taxon>
        <taxon>Neoptera</taxon>
        <taxon>Paraneoptera</taxon>
        <taxon>Hemiptera</taxon>
        <taxon>Heteroptera</taxon>
        <taxon>Panheteroptera</taxon>
        <taxon>Nepomorpha</taxon>
        <taxon>Nepidae</taxon>
        <taxon>Ranatrinae</taxon>
        <taxon>Ranatra</taxon>
    </lineage>
</organism>